<dbReference type="Gramene" id="ORUFI03G02750.1">
    <property type="protein sequence ID" value="ORUFI03G02750.1"/>
    <property type="gene ID" value="ORUFI03G02750"/>
</dbReference>
<dbReference type="HOGENOM" id="CLU_2658837_0_0_1"/>
<evidence type="ECO:0000256" key="1">
    <source>
        <dbReference type="SAM" id="MobiDB-lite"/>
    </source>
</evidence>
<proteinExistence type="predicted"/>
<reference evidence="3" key="1">
    <citation type="submission" date="2013-06" db="EMBL/GenBank/DDBJ databases">
        <authorList>
            <person name="Zhao Q."/>
        </authorList>
    </citation>
    <scope>NUCLEOTIDE SEQUENCE</scope>
    <source>
        <strain evidence="3">cv. W1943</strain>
    </source>
</reference>
<feature type="compositionally biased region" description="Basic and acidic residues" evidence="1">
    <location>
        <begin position="19"/>
        <end position="35"/>
    </location>
</feature>
<accession>A0A0E0NPF0</accession>
<name>A0A0E0NPF0_ORYRU</name>
<evidence type="ECO:0000313" key="2">
    <source>
        <dbReference type="EnsemblPlants" id="ORUFI03G02750.1"/>
    </source>
</evidence>
<feature type="compositionally biased region" description="Low complexity" evidence="1">
    <location>
        <begin position="36"/>
        <end position="52"/>
    </location>
</feature>
<dbReference type="EnsemblPlants" id="ORUFI03G02750.1">
    <property type="protein sequence ID" value="ORUFI03G02750.1"/>
    <property type="gene ID" value="ORUFI03G02750"/>
</dbReference>
<keyword evidence="3" id="KW-1185">Reference proteome</keyword>
<feature type="region of interest" description="Disordered" evidence="1">
    <location>
        <begin position="1"/>
        <end position="76"/>
    </location>
</feature>
<protein>
    <submittedName>
        <fullName evidence="2">Uncharacterized protein</fullName>
    </submittedName>
</protein>
<organism evidence="2 3">
    <name type="scientific">Oryza rufipogon</name>
    <name type="common">Brownbeard rice</name>
    <name type="synonym">Asian wild rice</name>
    <dbReference type="NCBI Taxonomy" id="4529"/>
    <lineage>
        <taxon>Eukaryota</taxon>
        <taxon>Viridiplantae</taxon>
        <taxon>Streptophyta</taxon>
        <taxon>Embryophyta</taxon>
        <taxon>Tracheophyta</taxon>
        <taxon>Spermatophyta</taxon>
        <taxon>Magnoliopsida</taxon>
        <taxon>Liliopsida</taxon>
        <taxon>Poales</taxon>
        <taxon>Poaceae</taxon>
        <taxon>BOP clade</taxon>
        <taxon>Oryzoideae</taxon>
        <taxon>Oryzeae</taxon>
        <taxon>Oryzinae</taxon>
        <taxon>Oryza</taxon>
    </lineage>
</organism>
<evidence type="ECO:0000313" key="3">
    <source>
        <dbReference type="Proteomes" id="UP000008022"/>
    </source>
</evidence>
<feature type="compositionally biased region" description="Low complexity" evidence="1">
    <location>
        <begin position="7"/>
        <end position="18"/>
    </location>
</feature>
<dbReference type="Proteomes" id="UP000008022">
    <property type="component" value="Unassembled WGS sequence"/>
</dbReference>
<reference evidence="2" key="2">
    <citation type="submission" date="2015-06" db="UniProtKB">
        <authorList>
            <consortium name="EnsemblPlants"/>
        </authorList>
    </citation>
    <scope>IDENTIFICATION</scope>
</reference>
<sequence>MVIRPQASSSLSVAVSFSSHHEAEEPGAERGEGIARRSQSPAATTRAAATAPGFQRPAATRFRLRSPQEEEALLLS</sequence>
<dbReference type="AlphaFoldDB" id="A0A0E0NPF0"/>